<evidence type="ECO:0000256" key="1">
    <source>
        <dbReference type="SAM" id="MobiDB-lite"/>
    </source>
</evidence>
<dbReference type="SUPFAM" id="SSF89447">
    <property type="entry name" value="AbrB/MazE/MraZ-like"/>
    <property type="match status" value="1"/>
</dbReference>
<sequence length="68" mass="7208">MSEDGYAGSRKVLERGGSLTVGIPKAIVDRYGIEKGDDVFWSDREGADRPMFIPPGRAELDPAGAGVA</sequence>
<reference evidence="2 3" key="1">
    <citation type="journal article" date="2019" name="Int. J. Syst. Evol. Microbiol.">
        <title>The Global Catalogue of Microorganisms (GCM) 10K type strain sequencing project: providing services to taxonomists for standard genome sequencing and annotation.</title>
        <authorList>
            <consortium name="The Broad Institute Genomics Platform"/>
            <consortium name="The Broad Institute Genome Sequencing Center for Infectious Disease"/>
            <person name="Wu L."/>
            <person name="Ma J."/>
        </authorList>
    </citation>
    <scope>NUCLEOTIDE SEQUENCE [LARGE SCALE GENOMIC DNA]</scope>
    <source>
        <strain evidence="2 3">CGMCC 1.12859</strain>
    </source>
</reference>
<dbReference type="InterPro" id="IPR037914">
    <property type="entry name" value="SpoVT-AbrB_sf"/>
</dbReference>
<comment type="caution">
    <text evidence="2">The sequence shown here is derived from an EMBL/GenBank/DDBJ whole genome shotgun (WGS) entry which is preliminary data.</text>
</comment>
<dbReference type="Proteomes" id="UP001597139">
    <property type="component" value="Unassembled WGS sequence"/>
</dbReference>
<keyword evidence="3" id="KW-1185">Reference proteome</keyword>
<name>A0ABD6BMM8_9EURY</name>
<protein>
    <submittedName>
        <fullName evidence="2">AbrB/MazE/SpoVT family DNA-binding domain-containing protein</fullName>
    </submittedName>
</protein>
<evidence type="ECO:0000313" key="2">
    <source>
        <dbReference type="EMBL" id="MFD1566000.1"/>
    </source>
</evidence>
<proteinExistence type="predicted"/>
<accession>A0ABD6BMM8</accession>
<dbReference type="GO" id="GO:0003677">
    <property type="term" value="F:DNA binding"/>
    <property type="evidence" value="ECO:0007669"/>
    <property type="project" value="UniProtKB-KW"/>
</dbReference>
<organism evidence="2 3">
    <name type="scientific">Halolamina litorea</name>
    <dbReference type="NCBI Taxonomy" id="1515593"/>
    <lineage>
        <taxon>Archaea</taxon>
        <taxon>Methanobacteriati</taxon>
        <taxon>Methanobacteriota</taxon>
        <taxon>Stenosarchaea group</taxon>
        <taxon>Halobacteria</taxon>
        <taxon>Halobacteriales</taxon>
        <taxon>Haloferacaceae</taxon>
    </lineage>
</organism>
<evidence type="ECO:0000313" key="3">
    <source>
        <dbReference type="Proteomes" id="UP001597139"/>
    </source>
</evidence>
<dbReference type="EMBL" id="JBHUCZ010000001">
    <property type="protein sequence ID" value="MFD1566000.1"/>
    <property type="molecule type" value="Genomic_DNA"/>
</dbReference>
<feature type="region of interest" description="Disordered" evidence="1">
    <location>
        <begin position="44"/>
        <end position="68"/>
    </location>
</feature>
<gene>
    <name evidence="2" type="ORF">ACFSAU_00690</name>
</gene>
<dbReference type="RefSeq" id="WP_267645241.1">
    <property type="nucleotide sequence ID" value="NZ_JANHGR010000001.1"/>
</dbReference>
<keyword evidence="2" id="KW-0238">DNA-binding</keyword>
<dbReference type="AlphaFoldDB" id="A0ABD6BMM8"/>